<dbReference type="EMBL" id="FNCA01000002">
    <property type="protein sequence ID" value="SDF51608.1"/>
    <property type="molecule type" value="Genomic_DNA"/>
</dbReference>
<gene>
    <name evidence="7" type="ORF">SAMN04488589_0758</name>
</gene>
<sequence>MSGRNYIGIIVFAFIILALSYINYFTVLAPNYGDILLKLIQASSIIMIAYLLNSFFENIIGKQVQDTKNRYTLRKVVSVVITLLAVGAIMIVFLKETTTLIVAYGILSAGVVITLQDVFRNFAGGIIILFSRTFQAGDRIQVGDCYGDVLDINYFHTTLMEIREWVDGDQYTGRILTMPNSFVLDSTVKNYTRDFSFIWDEVTIILSPESDWRKSRDIALQTTNSLIKDYVEHSKKELASMERKYMFTSYDVDTKIFLFIESDRIEMHLRYVVDTKQRRYVNDLLNQGLLDAFATEPGIVIGSISSIEITKMP</sequence>
<keyword evidence="4 5" id="KW-0472">Membrane</keyword>
<accession>A0A7Z7AV70</accession>
<dbReference type="AlphaFoldDB" id="A0A7Z7AV70"/>
<name>A0A7Z7AV70_9EURY</name>
<dbReference type="PANTHER" id="PTHR30221">
    <property type="entry name" value="SMALL-CONDUCTANCE MECHANOSENSITIVE CHANNEL"/>
    <property type="match status" value="1"/>
</dbReference>
<dbReference type="PANTHER" id="PTHR30221:SF1">
    <property type="entry name" value="SMALL-CONDUCTANCE MECHANOSENSITIVE CHANNEL"/>
    <property type="match status" value="1"/>
</dbReference>
<feature type="transmembrane region" description="Helical" evidence="5">
    <location>
        <begin position="76"/>
        <end position="94"/>
    </location>
</feature>
<dbReference type="RefSeq" id="WP_091708827.1">
    <property type="nucleotide sequence ID" value="NZ_FNCA01000002.1"/>
</dbReference>
<dbReference type="InterPro" id="IPR045275">
    <property type="entry name" value="MscS_archaea/bacteria_type"/>
</dbReference>
<feature type="domain" description="Mechanosensitive ion channel MscS" evidence="6">
    <location>
        <begin position="117"/>
        <end position="193"/>
    </location>
</feature>
<dbReference type="InterPro" id="IPR010920">
    <property type="entry name" value="LSM_dom_sf"/>
</dbReference>
<dbReference type="Gene3D" id="1.10.287.1260">
    <property type="match status" value="1"/>
</dbReference>
<dbReference type="InterPro" id="IPR023408">
    <property type="entry name" value="MscS_beta-dom_sf"/>
</dbReference>
<proteinExistence type="predicted"/>
<dbReference type="Gene3D" id="2.30.30.60">
    <property type="match status" value="1"/>
</dbReference>
<evidence type="ECO:0000256" key="5">
    <source>
        <dbReference type="SAM" id="Phobius"/>
    </source>
</evidence>
<dbReference type="Proteomes" id="UP000199259">
    <property type="component" value="Unassembled WGS sequence"/>
</dbReference>
<keyword evidence="3 5" id="KW-1133">Transmembrane helix</keyword>
<evidence type="ECO:0000313" key="7">
    <source>
        <dbReference type="EMBL" id="SDF51608.1"/>
    </source>
</evidence>
<reference evidence="7 8" key="1">
    <citation type="submission" date="2016-10" db="EMBL/GenBank/DDBJ databases">
        <authorList>
            <person name="Varghese N."/>
            <person name="Submissions S."/>
        </authorList>
    </citation>
    <scope>NUCLEOTIDE SEQUENCE [LARGE SCALE GENOMIC DNA]</scope>
    <source>
        <strain evidence="7 8">PL 12/M</strain>
    </source>
</reference>
<evidence type="ECO:0000256" key="4">
    <source>
        <dbReference type="ARBA" id="ARBA00023136"/>
    </source>
</evidence>
<protein>
    <submittedName>
        <fullName evidence="7">Mechanosensitive ion channel</fullName>
    </submittedName>
</protein>
<dbReference type="Pfam" id="PF00924">
    <property type="entry name" value="MS_channel_2nd"/>
    <property type="match status" value="1"/>
</dbReference>
<dbReference type="GO" id="GO:0016020">
    <property type="term" value="C:membrane"/>
    <property type="evidence" value="ECO:0007669"/>
    <property type="project" value="UniProtKB-SubCell"/>
</dbReference>
<feature type="transmembrane region" description="Helical" evidence="5">
    <location>
        <begin position="100"/>
        <end position="119"/>
    </location>
</feature>
<evidence type="ECO:0000259" key="6">
    <source>
        <dbReference type="Pfam" id="PF00924"/>
    </source>
</evidence>
<keyword evidence="2 5" id="KW-0812">Transmembrane</keyword>
<feature type="transmembrane region" description="Helical" evidence="5">
    <location>
        <begin position="35"/>
        <end position="56"/>
    </location>
</feature>
<evidence type="ECO:0000313" key="8">
    <source>
        <dbReference type="Proteomes" id="UP000199259"/>
    </source>
</evidence>
<dbReference type="OrthoDB" id="11475at2157"/>
<evidence type="ECO:0000256" key="2">
    <source>
        <dbReference type="ARBA" id="ARBA00022692"/>
    </source>
</evidence>
<dbReference type="InterPro" id="IPR006685">
    <property type="entry name" value="MscS_channel_2nd"/>
</dbReference>
<dbReference type="SUPFAM" id="SSF50182">
    <property type="entry name" value="Sm-like ribonucleoproteins"/>
    <property type="match status" value="1"/>
</dbReference>
<evidence type="ECO:0000256" key="1">
    <source>
        <dbReference type="ARBA" id="ARBA00004370"/>
    </source>
</evidence>
<comment type="subcellular location">
    <subcellularLocation>
        <location evidence="1">Membrane</location>
    </subcellularLocation>
</comment>
<dbReference type="GO" id="GO:0008381">
    <property type="term" value="F:mechanosensitive monoatomic ion channel activity"/>
    <property type="evidence" value="ECO:0007669"/>
    <property type="project" value="InterPro"/>
</dbReference>
<comment type="caution">
    <text evidence="7">The sequence shown here is derived from an EMBL/GenBank/DDBJ whole genome shotgun (WGS) entry which is preliminary data.</text>
</comment>
<organism evidence="7 8">
    <name type="scientific">Methanolobus vulcani</name>
    <dbReference type="NCBI Taxonomy" id="38026"/>
    <lineage>
        <taxon>Archaea</taxon>
        <taxon>Methanobacteriati</taxon>
        <taxon>Methanobacteriota</taxon>
        <taxon>Stenosarchaea group</taxon>
        <taxon>Methanomicrobia</taxon>
        <taxon>Methanosarcinales</taxon>
        <taxon>Methanosarcinaceae</taxon>
        <taxon>Methanolobus</taxon>
    </lineage>
</organism>
<evidence type="ECO:0000256" key="3">
    <source>
        <dbReference type="ARBA" id="ARBA00022989"/>
    </source>
</evidence>
<keyword evidence="8" id="KW-1185">Reference proteome</keyword>
<feature type="transmembrane region" description="Helical" evidence="5">
    <location>
        <begin position="7"/>
        <end position="29"/>
    </location>
</feature>